<dbReference type="InterPro" id="IPR029063">
    <property type="entry name" value="SAM-dependent_MTases_sf"/>
</dbReference>
<evidence type="ECO:0000256" key="1">
    <source>
        <dbReference type="ARBA" id="ARBA00023115"/>
    </source>
</evidence>
<reference evidence="2 3" key="1">
    <citation type="submission" date="2017-04" db="EMBL/GenBank/DDBJ databases">
        <title>Comparative genome analysis of Subtercola boreus.</title>
        <authorList>
            <person name="Cho Y.-J."/>
            <person name="Cho A."/>
            <person name="Kim O.-S."/>
            <person name="Lee J.-I."/>
        </authorList>
    </citation>
    <scope>NUCLEOTIDE SEQUENCE [LARGE SCALE GENOMIC DNA]</scope>
    <source>
        <strain evidence="2 3">P28004</strain>
    </source>
</reference>
<protein>
    <recommendedName>
        <fullName evidence="4">SAM-dependent methyltransferase</fullName>
    </recommendedName>
</protein>
<evidence type="ECO:0000313" key="2">
    <source>
        <dbReference type="EMBL" id="RFA26094.1"/>
    </source>
</evidence>
<comment type="caution">
    <text evidence="2">The sequence shown here is derived from an EMBL/GenBank/DDBJ whole genome shotgun (WGS) entry which is preliminary data.</text>
</comment>
<keyword evidence="1" id="KW-0620">Polyamine biosynthesis</keyword>
<dbReference type="EMBL" id="NBXE01000029">
    <property type="protein sequence ID" value="RFA26094.1"/>
    <property type="molecule type" value="Genomic_DNA"/>
</dbReference>
<dbReference type="GO" id="GO:0006596">
    <property type="term" value="P:polyamine biosynthetic process"/>
    <property type="evidence" value="ECO:0007669"/>
    <property type="project" value="UniProtKB-KW"/>
</dbReference>
<dbReference type="Proteomes" id="UP000257080">
    <property type="component" value="Unassembled WGS sequence"/>
</dbReference>
<evidence type="ECO:0000313" key="3">
    <source>
        <dbReference type="Proteomes" id="UP000257080"/>
    </source>
</evidence>
<evidence type="ECO:0008006" key="4">
    <source>
        <dbReference type="Google" id="ProtNLM"/>
    </source>
</evidence>
<dbReference type="PANTHER" id="PTHR43317">
    <property type="entry name" value="THERMOSPERMINE SYNTHASE ACAULIS5"/>
    <property type="match status" value="1"/>
</dbReference>
<gene>
    <name evidence="2" type="ORF">B7R25_12680</name>
</gene>
<dbReference type="SUPFAM" id="SSF53335">
    <property type="entry name" value="S-adenosyl-L-methionine-dependent methyltransferases"/>
    <property type="match status" value="1"/>
</dbReference>
<proteinExistence type="predicted"/>
<dbReference type="CDD" id="cd02440">
    <property type="entry name" value="AdoMet_MTases"/>
    <property type="match status" value="1"/>
</dbReference>
<dbReference type="PANTHER" id="PTHR43317:SF1">
    <property type="entry name" value="THERMOSPERMINE SYNTHASE ACAULIS5"/>
    <property type="match status" value="1"/>
</dbReference>
<dbReference type="Gene3D" id="3.40.50.150">
    <property type="entry name" value="Vaccinia Virus protein VP39"/>
    <property type="match status" value="1"/>
</dbReference>
<dbReference type="AlphaFoldDB" id="A0A3E0WB62"/>
<dbReference type="RefSeq" id="WP_116419315.1">
    <property type="nucleotide sequence ID" value="NZ_NBXC01000024.1"/>
</dbReference>
<organism evidence="2 3">
    <name type="scientific">Subtercola boreus</name>
    <dbReference type="NCBI Taxonomy" id="120213"/>
    <lineage>
        <taxon>Bacteria</taxon>
        <taxon>Bacillati</taxon>
        <taxon>Actinomycetota</taxon>
        <taxon>Actinomycetes</taxon>
        <taxon>Micrococcales</taxon>
        <taxon>Microbacteriaceae</taxon>
        <taxon>Subtercola</taxon>
    </lineage>
</organism>
<dbReference type="NCBIfam" id="NF037959">
    <property type="entry name" value="MFS_SpdSyn"/>
    <property type="match status" value="1"/>
</dbReference>
<name>A0A3E0WB62_9MICO</name>
<sequence length="269" mass="27793">MNEPVSRILGRSGLTAELVADLIGGAGYTLYIGGEQQSHVYTNDPVSLRFDYVQRIANLADLLDPPGPPGTPLRVLHLGAGALTLPRYLAQTRPGSTQWVIEYESDVVPFVTEVLPLPAGASVTVLVDDARAGLARVAAGAPFDLIVSDVYLGSNTPPHLTTVEFFASLSSLLAPEGVLAVNVADDPGLPLVRAGAATLAEVFEDVLVAGARGLTNDLDEGNAVLFASRGRSLAALQGALQARGPHPSGMIGADTLAAFIGDAEAVHDG</sequence>
<accession>A0A3E0WB62</accession>
<dbReference type="OrthoDB" id="8221452at2"/>